<comment type="caution">
    <text evidence="2">The sequence shown here is derived from an EMBL/GenBank/DDBJ whole genome shotgun (WGS) entry which is preliminary data.</text>
</comment>
<organism evidence="2 3">
    <name type="scientific">Actinokineospora diospyrosa</name>
    <dbReference type="NCBI Taxonomy" id="103728"/>
    <lineage>
        <taxon>Bacteria</taxon>
        <taxon>Bacillati</taxon>
        <taxon>Actinomycetota</taxon>
        <taxon>Actinomycetes</taxon>
        <taxon>Pseudonocardiales</taxon>
        <taxon>Pseudonocardiaceae</taxon>
        <taxon>Actinokineospora</taxon>
    </lineage>
</organism>
<gene>
    <name evidence="2" type="ORF">LV75_000658</name>
</gene>
<feature type="compositionally biased region" description="Basic and acidic residues" evidence="1">
    <location>
        <begin position="17"/>
        <end position="26"/>
    </location>
</feature>
<evidence type="ECO:0000313" key="3">
    <source>
        <dbReference type="Proteomes" id="UP001205185"/>
    </source>
</evidence>
<proteinExistence type="predicted"/>
<evidence type="ECO:0000256" key="1">
    <source>
        <dbReference type="SAM" id="MobiDB-lite"/>
    </source>
</evidence>
<feature type="compositionally biased region" description="Basic residues" evidence="1">
    <location>
        <begin position="36"/>
        <end position="45"/>
    </location>
</feature>
<accession>A0ABT1I6C1</accession>
<sequence length="64" mass="7093">MSLLKSAARALTPTAQVEREQRREDSQCEAQPGGRQCRRKKHRRAGGSCGRPACAAWVLQRDGD</sequence>
<dbReference type="RefSeq" id="WP_253885107.1">
    <property type="nucleotide sequence ID" value="NZ_BAAAVB010000006.1"/>
</dbReference>
<name>A0ABT1I6C1_9PSEU</name>
<dbReference type="Proteomes" id="UP001205185">
    <property type="component" value="Unassembled WGS sequence"/>
</dbReference>
<protein>
    <submittedName>
        <fullName evidence="2">Uncharacterized protein</fullName>
    </submittedName>
</protein>
<evidence type="ECO:0000313" key="2">
    <source>
        <dbReference type="EMBL" id="MCP2268172.1"/>
    </source>
</evidence>
<feature type="region of interest" description="Disordered" evidence="1">
    <location>
        <begin position="1"/>
        <end position="50"/>
    </location>
</feature>
<keyword evidence="3" id="KW-1185">Reference proteome</keyword>
<reference evidence="2 3" key="1">
    <citation type="submission" date="2022-06" db="EMBL/GenBank/DDBJ databases">
        <title>Genomic Encyclopedia of Archaeal and Bacterial Type Strains, Phase II (KMG-II): from individual species to whole genera.</title>
        <authorList>
            <person name="Goeker M."/>
        </authorList>
    </citation>
    <scope>NUCLEOTIDE SEQUENCE [LARGE SCALE GENOMIC DNA]</scope>
    <source>
        <strain evidence="2 3">DSM 44255</strain>
    </source>
</reference>
<dbReference type="EMBL" id="JAMTCO010000002">
    <property type="protein sequence ID" value="MCP2268172.1"/>
    <property type="molecule type" value="Genomic_DNA"/>
</dbReference>